<protein>
    <submittedName>
        <fullName evidence="10">Putative transporter</fullName>
    </submittedName>
</protein>
<keyword evidence="2" id="KW-0813">Transport</keyword>
<feature type="transmembrane region" description="Helical" evidence="8">
    <location>
        <begin position="213"/>
        <end position="231"/>
    </location>
</feature>
<feature type="transmembrane region" description="Helical" evidence="8">
    <location>
        <begin position="184"/>
        <end position="207"/>
    </location>
</feature>
<dbReference type="OrthoDB" id="6730379at2759"/>
<evidence type="ECO:0000313" key="11">
    <source>
        <dbReference type="Proteomes" id="UP000325902"/>
    </source>
</evidence>
<evidence type="ECO:0000256" key="4">
    <source>
        <dbReference type="ARBA" id="ARBA00022989"/>
    </source>
</evidence>
<evidence type="ECO:0000256" key="5">
    <source>
        <dbReference type="ARBA" id="ARBA00023136"/>
    </source>
</evidence>
<name>A0A5N5CXT1_9PEZI</name>
<comment type="subcellular location">
    <subcellularLocation>
        <location evidence="1">Membrane</location>
        <topology evidence="1">Multi-pass membrane protein</topology>
    </subcellularLocation>
</comment>
<comment type="caution">
    <text evidence="10">The sequence shown here is derived from an EMBL/GenBank/DDBJ whole genome shotgun (WGS) entry which is preliminary data.</text>
</comment>
<dbReference type="PROSITE" id="PS50850">
    <property type="entry name" value="MFS"/>
    <property type="match status" value="1"/>
</dbReference>
<dbReference type="Pfam" id="PF07690">
    <property type="entry name" value="MFS_1"/>
    <property type="match status" value="1"/>
</dbReference>
<feature type="compositionally biased region" description="Low complexity" evidence="7">
    <location>
        <begin position="9"/>
        <end position="44"/>
    </location>
</feature>
<dbReference type="SUPFAM" id="SSF103473">
    <property type="entry name" value="MFS general substrate transporter"/>
    <property type="match status" value="1"/>
</dbReference>
<evidence type="ECO:0000256" key="2">
    <source>
        <dbReference type="ARBA" id="ARBA00022448"/>
    </source>
</evidence>
<accession>A0A5N5CXT1</accession>
<gene>
    <name evidence="10" type="ORF">DBV05_g11246</name>
</gene>
<feature type="transmembrane region" description="Helical" evidence="8">
    <location>
        <begin position="376"/>
        <end position="395"/>
    </location>
</feature>
<evidence type="ECO:0000313" key="10">
    <source>
        <dbReference type="EMBL" id="KAB2570094.1"/>
    </source>
</evidence>
<feature type="transmembrane region" description="Helical" evidence="8">
    <location>
        <begin position="243"/>
        <end position="264"/>
    </location>
</feature>
<feature type="domain" description="Major facilitator superfamily (MFS) profile" evidence="9">
    <location>
        <begin position="117"/>
        <end position="527"/>
    </location>
</feature>
<feature type="transmembrane region" description="Helical" evidence="8">
    <location>
        <begin position="471"/>
        <end position="489"/>
    </location>
</feature>
<keyword evidence="3 8" id="KW-0812">Transmembrane</keyword>
<evidence type="ECO:0000256" key="1">
    <source>
        <dbReference type="ARBA" id="ARBA00004141"/>
    </source>
</evidence>
<dbReference type="GO" id="GO:0016020">
    <property type="term" value="C:membrane"/>
    <property type="evidence" value="ECO:0007669"/>
    <property type="project" value="UniProtKB-SubCell"/>
</dbReference>
<feature type="region of interest" description="Disordered" evidence="7">
    <location>
        <begin position="1"/>
        <end position="83"/>
    </location>
</feature>
<dbReference type="InterPro" id="IPR020846">
    <property type="entry name" value="MFS_dom"/>
</dbReference>
<dbReference type="PANTHER" id="PTHR43791">
    <property type="entry name" value="PERMEASE-RELATED"/>
    <property type="match status" value="1"/>
</dbReference>
<dbReference type="Gene3D" id="1.20.1250.20">
    <property type="entry name" value="MFS general substrate transporter like domains"/>
    <property type="match status" value="1"/>
</dbReference>
<keyword evidence="11" id="KW-1185">Reference proteome</keyword>
<feature type="transmembrane region" description="Helical" evidence="8">
    <location>
        <begin position="438"/>
        <end position="459"/>
    </location>
</feature>
<proteinExistence type="inferred from homology"/>
<evidence type="ECO:0000259" key="9">
    <source>
        <dbReference type="PROSITE" id="PS50850"/>
    </source>
</evidence>
<organism evidence="10 11">
    <name type="scientific">Lasiodiplodia theobromae</name>
    <dbReference type="NCBI Taxonomy" id="45133"/>
    <lineage>
        <taxon>Eukaryota</taxon>
        <taxon>Fungi</taxon>
        <taxon>Dikarya</taxon>
        <taxon>Ascomycota</taxon>
        <taxon>Pezizomycotina</taxon>
        <taxon>Dothideomycetes</taxon>
        <taxon>Dothideomycetes incertae sedis</taxon>
        <taxon>Botryosphaeriales</taxon>
        <taxon>Botryosphaeriaceae</taxon>
        <taxon>Lasiodiplodia</taxon>
    </lineage>
</organism>
<feature type="transmembrane region" description="Helical" evidence="8">
    <location>
        <begin position="501"/>
        <end position="522"/>
    </location>
</feature>
<dbReference type="PANTHER" id="PTHR43791:SF10">
    <property type="entry name" value="MAJOR FACILITATOR SUPERFAMILY (MFS) PROFILE DOMAIN-CONTAINING PROTEIN"/>
    <property type="match status" value="1"/>
</dbReference>
<reference evidence="10 11" key="1">
    <citation type="journal article" date="2019" name="Sci. Rep.">
        <title>A multi-omics analysis of the grapevine pathogen Lasiodiplodia theobromae reveals that temperature affects the expression of virulence- and pathogenicity-related genes.</title>
        <authorList>
            <person name="Felix C."/>
            <person name="Meneses R."/>
            <person name="Goncalves M.F.M."/>
            <person name="Tilleman L."/>
            <person name="Duarte A.S."/>
            <person name="Jorrin-Novo J.V."/>
            <person name="Van de Peer Y."/>
            <person name="Deforce D."/>
            <person name="Van Nieuwerburgh F."/>
            <person name="Esteves A.C."/>
            <person name="Alves A."/>
        </authorList>
    </citation>
    <scope>NUCLEOTIDE SEQUENCE [LARGE SCALE GENOMIC DNA]</scope>
    <source>
        <strain evidence="10 11">LA-SOL3</strain>
    </source>
</reference>
<evidence type="ECO:0000256" key="3">
    <source>
        <dbReference type="ARBA" id="ARBA00022692"/>
    </source>
</evidence>
<evidence type="ECO:0000256" key="7">
    <source>
        <dbReference type="SAM" id="MobiDB-lite"/>
    </source>
</evidence>
<feature type="transmembrane region" description="Helical" evidence="8">
    <location>
        <begin position="407"/>
        <end position="426"/>
    </location>
</feature>
<sequence length="567" mass="61880">MHKTRRIVSAAPSTATLGTASAASSTTPGRSSGLSSSSQAESVSALGTKPRRLKPTDSTTPLLAEDFDDDDDDDDDMTDKNDEITTTASEAEEWQDREGDLDSALAKRVLRKIDMRLIPLLFVTYNLNFMDKTILSSASVFGLKDSTNLHGTQYSWVSSVFYFGYLFWSYPTSILIQRLPIGKYVAINTFFWGTVVALTAACTNYGGLITVRFLLGVAEATISPAFLYITSSWFTRSEIPTRVGIWFAGNSLGGVFASFIAYGIGHISHPLEPWQWLFIVLGIATFVWGLPLYFLLPDSISSAKFLTAEEKRCAEQRVAVAGTGKAKHVWQPSQLLECLIDPKTYFFFAISLLTQIPNGGTQNFGNLVLKGFGFTSLQTTLVTLPSSFIAFFTIMGTGRLAGRFPNVATYLIVAVVLCPVAGSAIIYSSGVSRGVKLFAYYLLSTGPGAIPLAMSLVGVNYKGSTKKMSMTAILFCAYCAGNIAGPQFFVESEAPHYPTAFRAIMICYALVVVMAMGLRAYLTFENKRRDRKEGVVKGDGGAGEVVDAEGEDEELTDWKTKGFRYRM</sequence>
<dbReference type="FunFam" id="1.20.1250.20:FF:000064">
    <property type="entry name" value="MFS allantoate transporter"/>
    <property type="match status" value="1"/>
</dbReference>
<evidence type="ECO:0000256" key="6">
    <source>
        <dbReference type="ARBA" id="ARBA00037968"/>
    </source>
</evidence>
<dbReference type="InterPro" id="IPR036259">
    <property type="entry name" value="MFS_trans_sf"/>
</dbReference>
<dbReference type="InterPro" id="IPR011701">
    <property type="entry name" value="MFS"/>
</dbReference>
<dbReference type="EMBL" id="VCHE01000152">
    <property type="protein sequence ID" value="KAB2570094.1"/>
    <property type="molecule type" value="Genomic_DNA"/>
</dbReference>
<feature type="transmembrane region" description="Helical" evidence="8">
    <location>
        <begin position="276"/>
        <end position="296"/>
    </location>
</feature>
<feature type="transmembrane region" description="Helical" evidence="8">
    <location>
        <begin position="154"/>
        <end position="172"/>
    </location>
</feature>
<dbReference type="AlphaFoldDB" id="A0A5N5CXT1"/>
<dbReference type="GO" id="GO:0022857">
    <property type="term" value="F:transmembrane transporter activity"/>
    <property type="evidence" value="ECO:0007669"/>
    <property type="project" value="InterPro"/>
</dbReference>
<feature type="compositionally biased region" description="Acidic residues" evidence="7">
    <location>
        <begin position="65"/>
        <end position="77"/>
    </location>
</feature>
<evidence type="ECO:0000256" key="8">
    <source>
        <dbReference type="SAM" id="Phobius"/>
    </source>
</evidence>
<dbReference type="Proteomes" id="UP000325902">
    <property type="component" value="Unassembled WGS sequence"/>
</dbReference>
<comment type="similarity">
    <text evidence="6">Belongs to the major facilitator superfamily. Allantoate permease family.</text>
</comment>
<keyword evidence="4 8" id="KW-1133">Transmembrane helix</keyword>
<keyword evidence="5 8" id="KW-0472">Membrane</keyword>